<evidence type="ECO:0000313" key="2">
    <source>
        <dbReference type="EMBL" id="SDD64733.1"/>
    </source>
</evidence>
<evidence type="ECO:0000313" key="3">
    <source>
        <dbReference type="Proteomes" id="UP000198717"/>
    </source>
</evidence>
<keyword evidence="3" id="KW-1185">Reference proteome</keyword>
<proteinExistence type="predicted"/>
<gene>
    <name evidence="1" type="ORF">MVI01_69690</name>
    <name evidence="2" type="ORF">SAMN04488504_102110</name>
</gene>
<evidence type="ECO:0000313" key="1">
    <source>
        <dbReference type="EMBL" id="GEL75185.1"/>
    </source>
</evidence>
<dbReference type="Proteomes" id="UP000198717">
    <property type="component" value="Unassembled WGS sequence"/>
</dbReference>
<sequence>MSCRKPPDTEEALRMARERIAELEARLLKVATALDRYGRHERGCRFARTHGHCRCTCQLHDRILEGGIRP</sequence>
<accession>A0A511HP96</accession>
<reference evidence="2 3" key="1">
    <citation type="submission" date="2016-10" db="EMBL/GenBank/DDBJ databases">
        <authorList>
            <person name="Varghese N."/>
            <person name="Submissions S."/>
        </authorList>
    </citation>
    <scope>NUCLEOTIDE SEQUENCE [LARGE SCALE GENOMIC DNA]</scope>
    <source>
        <strain evidence="2 3">DSM 2260</strain>
    </source>
</reference>
<dbReference type="RefSeq" id="WP_090487378.1">
    <property type="nucleotide sequence ID" value="NZ_BJVY01000063.1"/>
</dbReference>
<dbReference type="EMBL" id="BJVY01000063">
    <property type="protein sequence ID" value="GEL75185.1"/>
    <property type="molecule type" value="Genomic_DNA"/>
</dbReference>
<protein>
    <submittedName>
        <fullName evidence="1">Uncharacterized protein</fullName>
    </submittedName>
</protein>
<comment type="caution">
    <text evidence="1">The sequence shown here is derived from an EMBL/GenBank/DDBJ whole genome shotgun (WGS) entry which is preliminary data.</text>
</comment>
<dbReference type="AlphaFoldDB" id="A0A511HP96"/>
<dbReference type="EMBL" id="FNAJ01000002">
    <property type="protein sequence ID" value="SDD64733.1"/>
    <property type="molecule type" value="Genomic_DNA"/>
</dbReference>
<evidence type="ECO:0000313" key="4">
    <source>
        <dbReference type="Proteomes" id="UP000321224"/>
    </source>
</evidence>
<organism evidence="1 4">
    <name type="scientific">Myxococcus virescens</name>
    <dbReference type="NCBI Taxonomy" id="83456"/>
    <lineage>
        <taxon>Bacteria</taxon>
        <taxon>Pseudomonadati</taxon>
        <taxon>Myxococcota</taxon>
        <taxon>Myxococcia</taxon>
        <taxon>Myxococcales</taxon>
        <taxon>Cystobacterineae</taxon>
        <taxon>Myxococcaceae</taxon>
        <taxon>Myxococcus</taxon>
    </lineage>
</organism>
<name>A0A511HP96_9BACT</name>
<dbReference type="Proteomes" id="UP000321224">
    <property type="component" value="Unassembled WGS sequence"/>
</dbReference>
<reference evidence="1 4" key="2">
    <citation type="submission" date="2019-07" db="EMBL/GenBank/DDBJ databases">
        <title>Whole genome shotgun sequence of Myxococcus virescens NBRC 100334.</title>
        <authorList>
            <person name="Hosoyama A."/>
            <person name="Uohara A."/>
            <person name="Ohji S."/>
            <person name="Ichikawa N."/>
        </authorList>
    </citation>
    <scope>NUCLEOTIDE SEQUENCE [LARGE SCALE GENOMIC DNA]</scope>
    <source>
        <strain evidence="1 4">NBRC 100334</strain>
    </source>
</reference>